<sequence>MTGSHNTMTYLKPHKWWMKLINFTSKCQDKTPEEQYAAGVRYFDIRVCMEKNAILPSYYGHGKIKYEKGDCQLLQEVLLKPGAVGRIILEKGDVDTFREYIDTLLSLPTVAEHIHYTVDNKKTWNIYRRGTADMSKYTVVENYPVYPKDGLLPWPKRHNRRYPKITPEMIDDDTHLYLCDFV</sequence>
<comment type="caution">
    <text evidence="1">The sequence shown here is derived from an EMBL/GenBank/DDBJ whole genome shotgun (WGS) entry which is preliminary data.</text>
</comment>
<dbReference type="AlphaFoldDB" id="A0A9D9E4D0"/>
<accession>A0A9D9E4D0</accession>
<name>A0A9D9E4D0_9BACT</name>
<reference evidence="1" key="1">
    <citation type="submission" date="2020-10" db="EMBL/GenBank/DDBJ databases">
        <authorList>
            <person name="Gilroy R."/>
        </authorList>
    </citation>
    <scope>NUCLEOTIDE SEQUENCE</scope>
    <source>
        <strain evidence="1">G3-4614</strain>
    </source>
</reference>
<evidence type="ECO:0000313" key="2">
    <source>
        <dbReference type="Proteomes" id="UP000823636"/>
    </source>
</evidence>
<dbReference type="SUPFAM" id="SSF51695">
    <property type="entry name" value="PLC-like phosphodiesterases"/>
    <property type="match status" value="1"/>
</dbReference>
<protein>
    <submittedName>
        <fullName evidence="1">Uncharacterized protein</fullName>
    </submittedName>
</protein>
<dbReference type="Proteomes" id="UP000823636">
    <property type="component" value="Unassembled WGS sequence"/>
</dbReference>
<dbReference type="GO" id="GO:0006629">
    <property type="term" value="P:lipid metabolic process"/>
    <property type="evidence" value="ECO:0007669"/>
    <property type="project" value="InterPro"/>
</dbReference>
<proteinExistence type="predicted"/>
<dbReference type="GO" id="GO:0008081">
    <property type="term" value="F:phosphoric diester hydrolase activity"/>
    <property type="evidence" value="ECO:0007669"/>
    <property type="project" value="InterPro"/>
</dbReference>
<gene>
    <name evidence="1" type="ORF">IAC54_06380</name>
</gene>
<reference evidence="1" key="2">
    <citation type="journal article" date="2021" name="PeerJ">
        <title>Extensive microbial diversity within the chicken gut microbiome revealed by metagenomics and culture.</title>
        <authorList>
            <person name="Gilroy R."/>
            <person name="Ravi A."/>
            <person name="Getino M."/>
            <person name="Pursley I."/>
            <person name="Horton D.L."/>
            <person name="Alikhan N.F."/>
            <person name="Baker D."/>
            <person name="Gharbi K."/>
            <person name="Hall N."/>
            <person name="Watson M."/>
            <person name="Adriaenssens E.M."/>
            <person name="Foster-Nyarko E."/>
            <person name="Jarju S."/>
            <person name="Secka A."/>
            <person name="Antonio M."/>
            <person name="Oren A."/>
            <person name="Chaudhuri R.R."/>
            <person name="La Ragione R."/>
            <person name="Hildebrand F."/>
            <person name="Pallen M.J."/>
        </authorList>
    </citation>
    <scope>NUCLEOTIDE SEQUENCE</scope>
    <source>
        <strain evidence="1">G3-4614</strain>
    </source>
</reference>
<dbReference type="InterPro" id="IPR017946">
    <property type="entry name" value="PLC-like_Pdiesterase_TIM-brl"/>
</dbReference>
<dbReference type="Gene3D" id="3.20.20.190">
    <property type="entry name" value="Phosphatidylinositol (PI) phosphodiesterase"/>
    <property type="match status" value="1"/>
</dbReference>
<organism evidence="1 2">
    <name type="scientific">Candidatus Caccoplasma merdipullorum</name>
    <dbReference type="NCBI Taxonomy" id="2840718"/>
    <lineage>
        <taxon>Bacteria</taxon>
        <taxon>Pseudomonadati</taxon>
        <taxon>Bacteroidota</taxon>
        <taxon>Bacteroidia</taxon>
        <taxon>Bacteroidales</taxon>
        <taxon>Bacteroidaceae</taxon>
        <taxon>Bacteroidaceae incertae sedis</taxon>
        <taxon>Candidatus Caccoplasma</taxon>
    </lineage>
</organism>
<evidence type="ECO:0000313" key="1">
    <source>
        <dbReference type="EMBL" id="MBO8438507.1"/>
    </source>
</evidence>
<dbReference type="EMBL" id="JADIMW010000068">
    <property type="protein sequence ID" value="MBO8438507.1"/>
    <property type="molecule type" value="Genomic_DNA"/>
</dbReference>